<dbReference type="Pfam" id="PF14321">
    <property type="entry name" value="DUF4382"/>
    <property type="match status" value="1"/>
</dbReference>
<reference evidence="3 4" key="1">
    <citation type="submission" date="2019-03" db="EMBL/GenBank/DDBJ databases">
        <title>Flavobacterium TSA-D2 sp. nov., isolated from arctic soil.</title>
        <authorList>
            <person name="Chaudhary D.K."/>
        </authorList>
    </citation>
    <scope>NUCLEOTIDE SEQUENCE [LARGE SCALE GENOMIC DNA]</scope>
    <source>
        <strain evidence="3 4">TSA-D2</strain>
    </source>
</reference>
<comment type="caution">
    <text evidence="3">The sequence shown here is derived from an EMBL/GenBank/DDBJ whole genome shotgun (WGS) entry which is preliminary data.</text>
</comment>
<sequence length="269" mass="28359">MKKIKFYVLSFSVITFMLLSIIGCNSSDDSAQTSRVSVRMTDAPGDYDAVNIEVRDVLIKSTTDDDDSKGWVSIGNVSPKIYNLLELTGGVNVLLADNLVPSGFLGQVRLLLGENNTVVKNGVSYALKTPSAQQSGLKLKINQTLVAGATYDFLLDFDVEHSIVVQAGSSGNFNLHPVIRVSTTATSGVIKGTINPVLTGFQVVASVQVGDVEVTAYANELGVFQLNGIPAGTYTVTLTPEIASGKAIKTVPGIVVVNGIMTNMGAISL</sequence>
<feature type="domain" description="DUF4382" evidence="2">
    <location>
        <begin position="33"/>
        <end position="177"/>
    </location>
</feature>
<dbReference type="InterPro" id="IPR025491">
    <property type="entry name" value="DUF4382"/>
</dbReference>
<dbReference type="PROSITE" id="PS51257">
    <property type="entry name" value="PROKAR_LIPOPROTEIN"/>
    <property type="match status" value="1"/>
</dbReference>
<dbReference type="Proteomes" id="UP000294597">
    <property type="component" value="Unassembled WGS sequence"/>
</dbReference>
<evidence type="ECO:0000313" key="4">
    <source>
        <dbReference type="Proteomes" id="UP000294597"/>
    </source>
</evidence>
<dbReference type="RefSeq" id="WP_132109130.1">
    <property type="nucleotide sequence ID" value="NZ_SMFO01000001.1"/>
</dbReference>
<protein>
    <submittedName>
        <fullName evidence="3">DUF4382 domain-containing protein</fullName>
    </submittedName>
</protein>
<keyword evidence="4" id="KW-1185">Reference proteome</keyword>
<dbReference type="AlphaFoldDB" id="A0A4R5D5W5"/>
<keyword evidence="1" id="KW-0732">Signal</keyword>
<feature type="chain" id="PRO_5020572565" evidence="1">
    <location>
        <begin position="27"/>
        <end position="269"/>
    </location>
</feature>
<proteinExistence type="predicted"/>
<name>A0A4R5D5W5_9FLAO</name>
<dbReference type="EMBL" id="SMFO01000001">
    <property type="protein sequence ID" value="TDE06644.1"/>
    <property type="molecule type" value="Genomic_DNA"/>
</dbReference>
<evidence type="ECO:0000256" key="1">
    <source>
        <dbReference type="SAM" id="SignalP"/>
    </source>
</evidence>
<evidence type="ECO:0000313" key="3">
    <source>
        <dbReference type="EMBL" id="TDE06644.1"/>
    </source>
</evidence>
<gene>
    <name evidence="3" type="ORF">E0F98_03250</name>
</gene>
<dbReference type="Gene3D" id="2.60.40.1120">
    <property type="entry name" value="Carboxypeptidase-like, regulatory domain"/>
    <property type="match status" value="1"/>
</dbReference>
<accession>A0A4R5D5W5</accession>
<feature type="signal peptide" evidence="1">
    <location>
        <begin position="1"/>
        <end position="26"/>
    </location>
</feature>
<organism evidence="3 4">
    <name type="scientific">Flavobacterium hiemivividum</name>
    <dbReference type="NCBI Taxonomy" id="2541734"/>
    <lineage>
        <taxon>Bacteria</taxon>
        <taxon>Pseudomonadati</taxon>
        <taxon>Bacteroidota</taxon>
        <taxon>Flavobacteriia</taxon>
        <taxon>Flavobacteriales</taxon>
        <taxon>Flavobacteriaceae</taxon>
        <taxon>Flavobacterium</taxon>
    </lineage>
</organism>
<evidence type="ECO:0000259" key="2">
    <source>
        <dbReference type="Pfam" id="PF14321"/>
    </source>
</evidence>